<sequence length="73" mass="8413">MRKRFNRACIASSSNYAQSKKAHRAMLEENHVNNSALFLMISTTSTPKTLSPLERFEEGLIKKLEEFRLNRAV</sequence>
<reference evidence="1 2" key="1">
    <citation type="submission" date="2020-07" db="EMBL/GenBank/DDBJ databases">
        <title>Taxonomic proposal: Crassvirales, a new order of highly abundant and diverse bacterial viruses.</title>
        <authorList>
            <person name="Shkoporov A.N."/>
            <person name="Stockdale S.R."/>
            <person name="Guerin E."/>
            <person name="Ross R.P."/>
            <person name="Hill C."/>
        </authorList>
    </citation>
    <scope>NUCLEOTIDE SEQUENCE [LARGE SCALE GENOMIC DNA]</scope>
</reference>
<evidence type="ECO:0000313" key="1">
    <source>
        <dbReference type="EMBL" id="QOR59595.1"/>
    </source>
</evidence>
<dbReference type="RefSeq" id="YP_010111753.1">
    <property type="nucleotide sequence ID" value="NC_055884.1"/>
</dbReference>
<protein>
    <submittedName>
        <fullName evidence="1">Uncharacterized protein</fullName>
    </submittedName>
</protein>
<organism evidence="1 2">
    <name type="scientific">uncultured phage cr126_1</name>
    <dbReference type="NCBI Taxonomy" id="2772075"/>
    <lineage>
        <taxon>Viruses</taxon>
        <taxon>Duplodnaviria</taxon>
        <taxon>Heunggongvirae</taxon>
        <taxon>Uroviricota</taxon>
        <taxon>Caudoviricetes</taxon>
        <taxon>Crassvirales</taxon>
        <taxon>Steigviridae</taxon>
        <taxon>Asinivirinae</taxon>
        <taxon>Kolpuevirus</taxon>
        <taxon>Kolpuevirus hominis</taxon>
    </lineage>
</organism>
<dbReference type="EMBL" id="MT774391">
    <property type="protein sequence ID" value="QOR59595.1"/>
    <property type="molecule type" value="Genomic_DNA"/>
</dbReference>
<name>A0A7M1RYT4_9CAUD</name>
<proteinExistence type="predicted"/>
<accession>A0A7M1RYT4</accession>
<dbReference type="GeneID" id="65130202"/>
<keyword evidence="2" id="KW-1185">Reference proteome</keyword>
<dbReference type="KEGG" id="vg:65130202"/>
<dbReference type="Proteomes" id="UP000594161">
    <property type="component" value="Segment"/>
</dbReference>
<evidence type="ECO:0000313" key="2">
    <source>
        <dbReference type="Proteomes" id="UP000594161"/>
    </source>
</evidence>